<protein>
    <recommendedName>
        <fullName evidence="7">Transcriptional regulator</fullName>
    </recommendedName>
</protein>
<evidence type="ECO:0008006" key="7">
    <source>
        <dbReference type="Google" id="ProtNLM"/>
    </source>
</evidence>
<evidence type="ECO:0000256" key="4">
    <source>
        <dbReference type="RuleBase" id="RU003939"/>
    </source>
</evidence>
<evidence type="ECO:0000313" key="6">
    <source>
        <dbReference type="Proteomes" id="UP000321230"/>
    </source>
</evidence>
<gene>
    <name evidence="5" type="ORF">GWA01_12590</name>
</gene>
<dbReference type="Pfam" id="PF00216">
    <property type="entry name" value="Bac_DNA_binding"/>
    <property type="match status" value="1"/>
</dbReference>
<dbReference type="GO" id="GO:0030527">
    <property type="term" value="F:structural constituent of chromatin"/>
    <property type="evidence" value="ECO:0007669"/>
    <property type="project" value="InterPro"/>
</dbReference>
<reference evidence="5 6" key="1">
    <citation type="submission" date="2019-07" db="EMBL/GenBank/DDBJ databases">
        <title>Whole genome shotgun sequence of Gluconobacter wancherniae NBRC 103581.</title>
        <authorList>
            <person name="Hosoyama A."/>
            <person name="Uohara A."/>
            <person name="Ohji S."/>
            <person name="Ichikawa N."/>
        </authorList>
    </citation>
    <scope>NUCLEOTIDE SEQUENCE [LARGE SCALE GENOMIC DNA]</scope>
    <source>
        <strain evidence="5 6">NBRC 103581</strain>
    </source>
</reference>
<dbReference type="GO" id="GO:0003677">
    <property type="term" value="F:DNA binding"/>
    <property type="evidence" value="ECO:0007669"/>
    <property type="project" value="UniProtKB-KW"/>
</dbReference>
<dbReference type="InterPro" id="IPR010992">
    <property type="entry name" value="IHF-like_DNA-bd_dom_sf"/>
</dbReference>
<dbReference type="CDD" id="cd13831">
    <property type="entry name" value="HU"/>
    <property type="match status" value="1"/>
</dbReference>
<comment type="caution">
    <text evidence="5">The sequence shown here is derived from an EMBL/GenBank/DDBJ whole genome shotgun (WGS) entry which is preliminary data.</text>
</comment>
<proteinExistence type="inferred from homology"/>
<organism evidence="5 6">
    <name type="scientific">Gluconobacter wancherniae NBRC 103581</name>
    <dbReference type="NCBI Taxonomy" id="656744"/>
    <lineage>
        <taxon>Bacteria</taxon>
        <taxon>Pseudomonadati</taxon>
        <taxon>Pseudomonadota</taxon>
        <taxon>Alphaproteobacteria</taxon>
        <taxon>Acetobacterales</taxon>
        <taxon>Acetobacteraceae</taxon>
        <taxon>Gluconobacter</taxon>
    </lineage>
</organism>
<dbReference type="PANTHER" id="PTHR33175:SF3">
    <property type="entry name" value="DNA-BINDING PROTEIN HU-BETA"/>
    <property type="match status" value="1"/>
</dbReference>
<keyword evidence="6" id="KW-1185">Reference proteome</keyword>
<keyword evidence="2" id="KW-0226">DNA condensation</keyword>
<dbReference type="PANTHER" id="PTHR33175">
    <property type="entry name" value="DNA-BINDING PROTEIN HU"/>
    <property type="match status" value="1"/>
</dbReference>
<evidence type="ECO:0000256" key="3">
    <source>
        <dbReference type="ARBA" id="ARBA00023125"/>
    </source>
</evidence>
<dbReference type="SMART" id="SM00411">
    <property type="entry name" value="BHL"/>
    <property type="match status" value="1"/>
</dbReference>
<comment type="similarity">
    <text evidence="1 4">Belongs to the bacterial histone-like protein family.</text>
</comment>
<accession>A0A511AZ57</accession>
<dbReference type="AlphaFoldDB" id="A0A511AZ57"/>
<dbReference type="GO" id="GO:0030261">
    <property type="term" value="P:chromosome condensation"/>
    <property type="evidence" value="ECO:0007669"/>
    <property type="project" value="UniProtKB-KW"/>
</dbReference>
<evidence type="ECO:0000256" key="2">
    <source>
        <dbReference type="ARBA" id="ARBA00023067"/>
    </source>
</evidence>
<evidence type="ECO:0000256" key="1">
    <source>
        <dbReference type="ARBA" id="ARBA00010529"/>
    </source>
</evidence>
<dbReference type="PRINTS" id="PR01727">
    <property type="entry name" value="DNABINDINGHU"/>
</dbReference>
<dbReference type="Gene3D" id="4.10.520.10">
    <property type="entry name" value="IHF-like DNA-binding proteins"/>
    <property type="match status" value="1"/>
</dbReference>
<dbReference type="EMBL" id="BJUZ01000001">
    <property type="protein sequence ID" value="GEK93489.1"/>
    <property type="molecule type" value="Genomic_DNA"/>
</dbReference>
<dbReference type="GO" id="GO:0005829">
    <property type="term" value="C:cytosol"/>
    <property type="evidence" value="ECO:0007669"/>
    <property type="project" value="TreeGrafter"/>
</dbReference>
<keyword evidence="3" id="KW-0238">DNA-binding</keyword>
<dbReference type="InterPro" id="IPR000119">
    <property type="entry name" value="Hist_DNA-bd"/>
</dbReference>
<dbReference type="Proteomes" id="UP000321230">
    <property type="component" value="Unassembled WGS sequence"/>
</dbReference>
<name>A0A511AZ57_9PROT</name>
<dbReference type="SUPFAM" id="SSF47729">
    <property type="entry name" value="IHF-like DNA-binding proteins"/>
    <property type="match status" value="1"/>
</dbReference>
<sequence>MVDAVKIRFIVRPQIEQALGGSVFCKTVRAHSTPERHIMEKPLNKQELIAAVADAADLPKAKASEVVDAVFGTIEKTLAKKQEVRLVGFGSFVTATRKAAKGRNPRTGEEIDIPASTSVRFKPGKGLKDAVG</sequence>
<evidence type="ECO:0000313" key="5">
    <source>
        <dbReference type="EMBL" id="GEK93489.1"/>
    </source>
</evidence>